<dbReference type="EMBL" id="CP000108">
    <property type="protein sequence ID" value="ABB27311.1"/>
    <property type="molecule type" value="Genomic_DNA"/>
</dbReference>
<proteinExistence type="predicted"/>
<dbReference type="Pfam" id="PF09720">
    <property type="entry name" value="Unstab_antitox"/>
    <property type="match status" value="1"/>
</dbReference>
<accession>Q3ANT3</accession>
<organism evidence="1">
    <name type="scientific">Chlorobium chlorochromatii (strain CaD3)</name>
    <dbReference type="NCBI Taxonomy" id="340177"/>
    <lineage>
        <taxon>Bacteria</taxon>
        <taxon>Pseudomonadati</taxon>
        <taxon>Chlorobiota</taxon>
        <taxon>Chlorobiia</taxon>
        <taxon>Chlorobiales</taxon>
        <taxon>Chlorobiaceae</taxon>
        <taxon>Chlorobium/Pelodictyon group</taxon>
        <taxon>Chlorobium</taxon>
    </lineage>
</organism>
<sequence>MRLLPVIQNYLKTIVELKTMKQITAADALGLSIPERIQLVEDIWDTIAMKSDELEFTVEEKRIIDKRLNAYHRNPEVGSPWEDVYKRILSKQ</sequence>
<dbReference type="HOGENOM" id="CLU_185169_1_1_10"/>
<name>Q3ANT3_CHLCH</name>
<dbReference type="InterPro" id="IPR013406">
    <property type="entry name" value="CHP02574_addiction_mod"/>
</dbReference>
<dbReference type="AlphaFoldDB" id="Q3ANT3"/>
<dbReference type="KEGG" id="cch:Cag_0032"/>
<dbReference type="STRING" id="340177.Cag_0032"/>
<evidence type="ECO:0008006" key="2">
    <source>
        <dbReference type="Google" id="ProtNLM"/>
    </source>
</evidence>
<evidence type="ECO:0000313" key="1">
    <source>
        <dbReference type="EMBL" id="ABB27311.1"/>
    </source>
</evidence>
<gene>
    <name evidence="1" type="ordered locus">Cag_0032</name>
</gene>
<dbReference type="NCBIfam" id="TIGR02574">
    <property type="entry name" value="stabl_TIGR02574"/>
    <property type="match status" value="1"/>
</dbReference>
<protein>
    <recommendedName>
        <fullName evidence="2">Addiction module component, TIGR02574 family</fullName>
    </recommendedName>
</protein>
<reference evidence="1" key="1">
    <citation type="submission" date="2005-08" db="EMBL/GenBank/DDBJ databases">
        <title>Complete sequence of Chlorobium chlorochromatii CaD3.</title>
        <authorList>
            <person name="Copeland A."/>
            <person name="Lucas S."/>
            <person name="Lapidus A."/>
            <person name="Barry K."/>
            <person name="Detter J.C."/>
            <person name="Glavina T."/>
            <person name="Hammon N."/>
            <person name="Israni S."/>
            <person name="Pitluck S."/>
            <person name="Bryant D."/>
            <person name="Schmutz J."/>
            <person name="Larimer F."/>
            <person name="Land M."/>
            <person name="Kyrpides N."/>
            <person name="Ivanova N."/>
            <person name="Richardson P."/>
        </authorList>
    </citation>
    <scope>NUCLEOTIDE SEQUENCE [LARGE SCALE GENOMIC DNA]</scope>
    <source>
        <strain evidence="1">CaD3</strain>
    </source>
</reference>